<sequence>MGLTPVRVRGKRKAASARPPKALREQRQHPAKKSKRSLSTVMATRGSKYRPNLDTLPTEILEIILFYSSNLSLPRSSPSIGLRLSNRATLIRLLFWAFHETWHQWFGLPASKCSTPRPQVPTMQGTDCKGDYGLQTAMLKQPWATIDMILQAQQSWAKRYAHDRCYQHSVPWVDKPDELGHSQYGDPSHFDAQECFNIDFKQALKWGPFEFESAPWGGQDIHPLTRIPERLITGPWSEEQRRRLFWLARGGLVVGHDEFYMPPWETKLELLRNAVLDVTQPDLIAINCLMGRWVFQGLPGDVVRLELSNIDKRLKWGDDTDIMKRILRWTKDALWVSAG</sequence>
<name>A0A086T1U5_HAPC1</name>
<organism evidence="2 3">
    <name type="scientific">Hapsidospora chrysogenum (strain ATCC 11550 / CBS 779.69 / DSM 880 / IAM 14645 / JCM 23072 / IMI 49137)</name>
    <name type="common">Acremonium chrysogenum</name>
    <dbReference type="NCBI Taxonomy" id="857340"/>
    <lineage>
        <taxon>Eukaryota</taxon>
        <taxon>Fungi</taxon>
        <taxon>Dikarya</taxon>
        <taxon>Ascomycota</taxon>
        <taxon>Pezizomycotina</taxon>
        <taxon>Sordariomycetes</taxon>
        <taxon>Hypocreomycetidae</taxon>
        <taxon>Hypocreales</taxon>
        <taxon>Bionectriaceae</taxon>
        <taxon>Hapsidospora</taxon>
    </lineage>
</organism>
<evidence type="ECO:0000313" key="2">
    <source>
        <dbReference type="EMBL" id="KFH43327.1"/>
    </source>
</evidence>
<feature type="region of interest" description="Disordered" evidence="1">
    <location>
        <begin position="1"/>
        <end position="41"/>
    </location>
</feature>
<proteinExistence type="predicted"/>
<reference evidence="3" key="1">
    <citation type="journal article" date="2014" name="Genome Announc.">
        <title>Genome sequence and annotation of Acremonium chrysogenum, producer of the beta-lactam antibiotic cephalosporin C.</title>
        <authorList>
            <person name="Terfehr D."/>
            <person name="Dahlmann T.A."/>
            <person name="Specht T."/>
            <person name="Zadra I."/>
            <person name="Kuernsteiner H."/>
            <person name="Kueck U."/>
        </authorList>
    </citation>
    <scope>NUCLEOTIDE SEQUENCE [LARGE SCALE GENOMIC DNA]</scope>
    <source>
        <strain evidence="3">ATCC 11550 / CBS 779.69 / DSM 880 / IAM 14645 / JCM 23072 / IMI 49137</strain>
    </source>
</reference>
<gene>
    <name evidence="2" type="ORF">ACRE_059220</name>
</gene>
<evidence type="ECO:0000313" key="3">
    <source>
        <dbReference type="Proteomes" id="UP000029964"/>
    </source>
</evidence>
<dbReference type="HOGENOM" id="CLU_052078_1_0_1"/>
<comment type="caution">
    <text evidence="2">The sequence shown here is derived from an EMBL/GenBank/DDBJ whole genome shotgun (WGS) entry which is preliminary data.</text>
</comment>
<protein>
    <submittedName>
        <fullName evidence="2">Uncharacterized protein</fullName>
    </submittedName>
</protein>
<dbReference type="EMBL" id="JPKY01000072">
    <property type="protein sequence ID" value="KFH43327.1"/>
    <property type="molecule type" value="Genomic_DNA"/>
</dbReference>
<accession>A0A086T1U5</accession>
<evidence type="ECO:0000256" key="1">
    <source>
        <dbReference type="SAM" id="MobiDB-lite"/>
    </source>
</evidence>
<dbReference type="Proteomes" id="UP000029964">
    <property type="component" value="Unassembled WGS sequence"/>
</dbReference>
<dbReference type="OrthoDB" id="4167490at2759"/>
<keyword evidence="3" id="KW-1185">Reference proteome</keyword>
<dbReference type="AlphaFoldDB" id="A0A086T1U5"/>